<organism evidence="3 4">
    <name type="scientific">Paramecium primaurelia</name>
    <dbReference type="NCBI Taxonomy" id="5886"/>
    <lineage>
        <taxon>Eukaryota</taxon>
        <taxon>Sar</taxon>
        <taxon>Alveolata</taxon>
        <taxon>Ciliophora</taxon>
        <taxon>Intramacronucleata</taxon>
        <taxon>Oligohymenophorea</taxon>
        <taxon>Peniculida</taxon>
        <taxon>Parameciidae</taxon>
        <taxon>Paramecium</taxon>
    </lineage>
</organism>
<dbReference type="PANTHER" id="PTHR23092">
    <property type="entry name" value="POLY(A) RNA POLYMERASE"/>
    <property type="match status" value="1"/>
</dbReference>
<name>A0A8S1JW70_PARPR</name>
<dbReference type="GO" id="GO:1990817">
    <property type="term" value="F:poly(A) RNA polymerase activity"/>
    <property type="evidence" value="ECO:0007669"/>
    <property type="project" value="InterPro"/>
</dbReference>
<gene>
    <name evidence="3" type="ORF">PPRIM_AZ9-3.1.T0080232</name>
</gene>
<dbReference type="AlphaFoldDB" id="A0A8S1JW70"/>
<dbReference type="Proteomes" id="UP000688137">
    <property type="component" value="Unassembled WGS sequence"/>
</dbReference>
<dbReference type="GO" id="GO:0031123">
    <property type="term" value="P:RNA 3'-end processing"/>
    <property type="evidence" value="ECO:0007669"/>
    <property type="project" value="TreeGrafter"/>
</dbReference>
<proteinExistence type="predicted"/>
<evidence type="ECO:0000259" key="2">
    <source>
        <dbReference type="Pfam" id="PF01909"/>
    </source>
</evidence>
<accession>A0A8S1JW70</accession>
<feature type="domain" description="Polymerase nucleotidyl transferase" evidence="2">
    <location>
        <begin position="659"/>
        <end position="688"/>
    </location>
</feature>
<reference evidence="3" key="1">
    <citation type="submission" date="2021-01" db="EMBL/GenBank/DDBJ databases">
        <authorList>
            <consortium name="Genoscope - CEA"/>
            <person name="William W."/>
        </authorList>
    </citation>
    <scope>NUCLEOTIDE SEQUENCE</scope>
</reference>
<dbReference type="EMBL" id="CAJJDM010000004">
    <property type="protein sequence ID" value="CAD8044666.1"/>
    <property type="molecule type" value="Genomic_DNA"/>
</dbReference>
<evidence type="ECO:0000313" key="3">
    <source>
        <dbReference type="EMBL" id="CAD8044666.1"/>
    </source>
</evidence>
<dbReference type="GO" id="GO:0043634">
    <property type="term" value="P:polyadenylation-dependent ncRNA catabolic process"/>
    <property type="evidence" value="ECO:0007669"/>
    <property type="project" value="TreeGrafter"/>
</dbReference>
<dbReference type="InterPro" id="IPR045862">
    <property type="entry name" value="Trf4-like"/>
</dbReference>
<dbReference type="Pfam" id="PF01909">
    <property type="entry name" value="NTP_transf_2"/>
    <property type="match status" value="1"/>
</dbReference>
<protein>
    <recommendedName>
        <fullName evidence="2">Polymerase nucleotidyl transferase domain-containing protein</fullName>
    </recommendedName>
</protein>
<keyword evidence="4" id="KW-1185">Reference proteome</keyword>
<dbReference type="PANTHER" id="PTHR23092:SF48">
    <property type="entry name" value="NUCLEOTIDYLTRANSFERASE FAMILY PROTEIN"/>
    <property type="match status" value="1"/>
</dbReference>
<dbReference type="GO" id="GO:0031499">
    <property type="term" value="C:TRAMP complex"/>
    <property type="evidence" value="ECO:0007669"/>
    <property type="project" value="TreeGrafter"/>
</dbReference>
<dbReference type="GO" id="GO:0005730">
    <property type="term" value="C:nucleolus"/>
    <property type="evidence" value="ECO:0007669"/>
    <property type="project" value="TreeGrafter"/>
</dbReference>
<sequence length="963" mass="114428">MNQINQMNFLQSYNYCLYPYRPQLYYNTYAENIQEQNQAASTYKQEVVQWLFSLEYSELYKLFQIKGQIKTFPIIKMYIHDKQYQPSNYALLQQTTIKLESKIDDQFIMKTRILHKKTDELYDKLIIFDDESFLDTIIVNEPYLENLNSFLELLDELSDKYFLSTSTKTNFEKAEDPVWFHQNSFHSCSAWIIKEFEKNINFYYNTQKDKKKKYRFQNQLMNKNNLKDIQEYFEKNLANNKEKLYCYFEQIQEDIKEHPQNLENIFYNNIFSSTTIKLIKPQIELSLNFLQKCYSNPNIIKSMLISQMSDLLDQKTYFLKKFYQIVVQLFQEHLENELFSSETQIKKKKDKKKLKKKKSEKTEYKKSLDPIELNQRLSRKNLQDSNIIRFQRSYSQNNFAYSYVTPPNTPSAQETSDDQNEMNSQCYYQSQNQKQYKNQRQKKVLENQSIIDFEQTNISQAFVENSQNPTDDNFIEFTQSLTQNILQIVYQSLMDDYLYKEDVIREKKKNKKKQKTVWRSIPESRDEQMQFQSPESEITRCSVETQAQTIKSLCSNRTASTSEEEKKQRLTKKISASQFEQQENESMLYSNEKQDSCFKEQIENIQQRGYYKLIQQISNDIIEFADKIINDYDEMLPFRLLTFDRIKLVIQKVFYGIPDDMIQLFGSCATGLALIDSDIDIGISGFQSINRNINKSLFDSLFFEFSKRKWVIKSNPIFNSIVPVIKLEIDPQISQTEFEGKNLMDADIHKWKKLKQKIKGCIKVDISFNFSGSTFNSSHSGFMTTNLIKQWMKEYPTIQQLVLILKSMIKKLGLSESYTGGLSSYSLIIMVYSYLRENRVSQNQIGEQFIELMKYFIYEFNSQTTGIGLLADIKNQFSSYFFNLQDYCLPQLPITIFNPLNRKLLTSSCVHIDKIFDFFKLALNQLEQKREFYCNYVILGKKKQQKLNKTLGNFITNLLEQIK</sequence>
<dbReference type="CDD" id="cd05402">
    <property type="entry name" value="NT_PAP_TUTase"/>
    <property type="match status" value="1"/>
</dbReference>
<comment type="caution">
    <text evidence="3">The sequence shown here is derived from an EMBL/GenBank/DDBJ whole genome shotgun (WGS) entry which is preliminary data.</text>
</comment>
<evidence type="ECO:0000313" key="4">
    <source>
        <dbReference type="Proteomes" id="UP000688137"/>
    </source>
</evidence>
<dbReference type="InterPro" id="IPR002934">
    <property type="entry name" value="Polymerase_NTP_transf_dom"/>
</dbReference>
<feature type="region of interest" description="Disordered" evidence="1">
    <location>
        <begin position="401"/>
        <end position="422"/>
    </location>
</feature>
<feature type="region of interest" description="Disordered" evidence="1">
    <location>
        <begin position="554"/>
        <end position="575"/>
    </location>
</feature>
<dbReference type="GO" id="GO:0003729">
    <property type="term" value="F:mRNA binding"/>
    <property type="evidence" value="ECO:0007669"/>
    <property type="project" value="TreeGrafter"/>
</dbReference>
<evidence type="ECO:0000256" key="1">
    <source>
        <dbReference type="SAM" id="MobiDB-lite"/>
    </source>
</evidence>